<sequence>MKSWLLLLSLLALTFSAHASEPELQVTARLVPDKNIVVGSTVRLQIDVLVETWLTAAPDLPELKLSGASVIPSNGRAQNISRKQAGKTLFGASYSYLITPHQAGNFSIPALTIEASVGQASAPLSASTQPITFSAAQPPGFAADEVPLVASALDWQQSIHYSAQPLKVGDSITRELHLKAQDSLALNLPTVEAPAVEGLRLYKREPEVTDLEDGRGHKTGGQRVDRQVYVVEREGDFSLPPLKLKWWDSSANTLRETSIDAVEFKAAARAPLKTPFSVEQDLEQLGQSTRIHLSQYWLSLLLGAVLLTVVAYYARPLIWRGRRVYQAQRARIKQQWRASALFAWRQVGPQLKQPQPQLGAFYLWLQRRTQRKSLRQFMQLLPPSLAKRLSRFIEQRYAQQTANPQAVEDLLDALPNLRRAANKRTDRTHKPALRPLNPQ</sequence>
<gene>
    <name evidence="3" type="ORF">PMYSY11_2819</name>
</gene>
<keyword evidence="2" id="KW-0732">Signal</keyword>
<dbReference type="InterPro" id="IPR025738">
    <property type="entry name" value="BatD"/>
</dbReference>
<name>A0A653E568_9PSED</name>
<dbReference type="PANTHER" id="PTHR40940">
    <property type="entry name" value="PROTEIN BATD-RELATED"/>
    <property type="match status" value="1"/>
</dbReference>
<dbReference type="Pfam" id="PF13584">
    <property type="entry name" value="BatD"/>
    <property type="match status" value="1"/>
</dbReference>
<keyword evidence="1" id="KW-0472">Membrane</keyword>
<evidence type="ECO:0000313" key="3">
    <source>
        <dbReference type="EMBL" id="VEV97864.1"/>
    </source>
</evidence>
<keyword evidence="1" id="KW-0812">Transmembrane</keyword>
<reference evidence="3" key="1">
    <citation type="submission" date="2019-02" db="EMBL/GenBank/DDBJ databases">
        <authorList>
            <consortium name="Genoscope - CEA"/>
            <person name="William W."/>
        </authorList>
    </citation>
    <scope>NUCLEOTIDE SEQUENCE [LARGE SCALE GENOMIC DNA]</scope>
    <source>
        <strain evidence="3">YSy11</strain>
    </source>
</reference>
<organism evidence="3">
    <name type="scientific">Pseudomonas marincola</name>
    <dbReference type="NCBI Taxonomy" id="437900"/>
    <lineage>
        <taxon>Bacteria</taxon>
        <taxon>Pseudomonadati</taxon>
        <taxon>Pseudomonadota</taxon>
        <taxon>Gammaproteobacteria</taxon>
        <taxon>Pseudomonadales</taxon>
        <taxon>Pseudomonadaceae</taxon>
        <taxon>Pseudomonas</taxon>
    </lineage>
</organism>
<feature type="transmembrane region" description="Helical" evidence="1">
    <location>
        <begin position="296"/>
        <end position="314"/>
    </location>
</feature>
<evidence type="ECO:0000256" key="2">
    <source>
        <dbReference type="SAM" id="SignalP"/>
    </source>
</evidence>
<dbReference type="RefSeq" id="WP_150548585.1">
    <property type="nucleotide sequence ID" value="NZ_LR215729.2"/>
</dbReference>
<keyword evidence="1" id="KW-1133">Transmembrane helix</keyword>
<protein>
    <recommendedName>
        <fullName evidence="4">Oxygen tolerance</fullName>
    </recommendedName>
</protein>
<accession>A0A653E568</accession>
<feature type="signal peptide" evidence="2">
    <location>
        <begin position="1"/>
        <end position="19"/>
    </location>
</feature>
<evidence type="ECO:0008006" key="4">
    <source>
        <dbReference type="Google" id="ProtNLM"/>
    </source>
</evidence>
<evidence type="ECO:0000256" key="1">
    <source>
        <dbReference type="SAM" id="Phobius"/>
    </source>
</evidence>
<dbReference type="AlphaFoldDB" id="A0A653E568"/>
<feature type="chain" id="PRO_5024859919" description="Oxygen tolerance" evidence="2">
    <location>
        <begin position="20"/>
        <end position="439"/>
    </location>
</feature>
<proteinExistence type="predicted"/>
<dbReference type="EMBL" id="LR215729">
    <property type="protein sequence ID" value="VEV97864.1"/>
    <property type="molecule type" value="Genomic_DNA"/>
</dbReference>
<dbReference type="PANTHER" id="PTHR40940:SF1">
    <property type="entry name" value="PROTEIN BATD"/>
    <property type="match status" value="1"/>
</dbReference>